<gene>
    <name evidence="1" type="ORF">ECPE_LOCUS7753</name>
</gene>
<dbReference type="Proteomes" id="UP000272942">
    <property type="component" value="Unassembled WGS sequence"/>
</dbReference>
<reference evidence="3" key="1">
    <citation type="submission" date="2016-06" db="UniProtKB">
        <authorList>
            <consortium name="WormBaseParasite"/>
        </authorList>
    </citation>
    <scope>IDENTIFICATION</scope>
</reference>
<evidence type="ECO:0000313" key="2">
    <source>
        <dbReference type="Proteomes" id="UP000272942"/>
    </source>
</evidence>
<keyword evidence="2" id="KW-1185">Reference proteome</keyword>
<proteinExistence type="predicted"/>
<evidence type="ECO:0000313" key="3">
    <source>
        <dbReference type="WBParaSite" id="ECPE_0000777201-mRNA-1"/>
    </source>
</evidence>
<accession>A0A183ALB8</accession>
<dbReference type="GO" id="GO:0004190">
    <property type="term" value="F:aspartic-type endopeptidase activity"/>
    <property type="evidence" value="ECO:0007669"/>
    <property type="project" value="InterPro"/>
</dbReference>
<dbReference type="GO" id="GO:0006508">
    <property type="term" value="P:proteolysis"/>
    <property type="evidence" value="ECO:0007669"/>
    <property type="project" value="InterPro"/>
</dbReference>
<evidence type="ECO:0000313" key="1">
    <source>
        <dbReference type="EMBL" id="VDP81937.1"/>
    </source>
</evidence>
<dbReference type="AlphaFoldDB" id="A0A183ALB8"/>
<dbReference type="InterPro" id="IPR001969">
    <property type="entry name" value="Aspartic_peptidase_AS"/>
</dbReference>
<protein>
    <submittedName>
        <fullName evidence="3">Peptidase A2 domain-containing protein</fullName>
    </submittedName>
</protein>
<dbReference type="WBParaSite" id="ECPE_0000777201-mRNA-1">
    <property type="protein sequence ID" value="ECPE_0000777201-mRNA-1"/>
    <property type="gene ID" value="ECPE_0000777201"/>
</dbReference>
<name>A0A183ALB8_9TREM</name>
<reference evidence="1 2" key="2">
    <citation type="submission" date="2018-11" db="EMBL/GenBank/DDBJ databases">
        <authorList>
            <consortium name="Pathogen Informatics"/>
        </authorList>
    </citation>
    <scope>NUCLEOTIDE SEQUENCE [LARGE SCALE GENOMIC DNA]</scope>
    <source>
        <strain evidence="1 2">Egypt</strain>
    </source>
</reference>
<organism evidence="3">
    <name type="scientific">Echinostoma caproni</name>
    <dbReference type="NCBI Taxonomy" id="27848"/>
    <lineage>
        <taxon>Eukaryota</taxon>
        <taxon>Metazoa</taxon>
        <taxon>Spiralia</taxon>
        <taxon>Lophotrochozoa</taxon>
        <taxon>Platyhelminthes</taxon>
        <taxon>Trematoda</taxon>
        <taxon>Digenea</taxon>
        <taxon>Plagiorchiida</taxon>
        <taxon>Echinostomata</taxon>
        <taxon>Echinostomatoidea</taxon>
        <taxon>Echinostomatidae</taxon>
        <taxon>Echinostoma</taxon>
    </lineage>
</organism>
<dbReference type="PROSITE" id="PS00141">
    <property type="entry name" value="ASP_PROTEASE"/>
    <property type="match status" value="1"/>
</dbReference>
<sequence>MPSVMPAEKLAMFVECLKNPIVVSHSHRSTRKPALCFSYELKVNEPSTYHFTSTHDFTSAGDETFANKLPSSANRRNAQYIQQDVTFQFGTKRNFIVDTGSTESIISTEVP</sequence>
<dbReference type="EMBL" id="UZAN01045030">
    <property type="protein sequence ID" value="VDP81937.1"/>
    <property type="molecule type" value="Genomic_DNA"/>
</dbReference>